<evidence type="ECO:0000256" key="3">
    <source>
        <dbReference type="ARBA" id="ARBA00022603"/>
    </source>
</evidence>
<dbReference type="InterPro" id="IPR038375">
    <property type="entry name" value="NDUFAF7_sf"/>
</dbReference>
<comment type="similarity">
    <text evidence="2 7">Belongs to the NDUFAF7 family.</text>
</comment>
<evidence type="ECO:0000256" key="4">
    <source>
        <dbReference type="ARBA" id="ARBA00022679"/>
    </source>
</evidence>
<dbReference type="PANTHER" id="PTHR12049">
    <property type="entry name" value="PROTEIN ARGININE METHYLTRANSFERASE NDUFAF7, MITOCHONDRIAL"/>
    <property type="match status" value="1"/>
</dbReference>
<gene>
    <name evidence="9" type="primary">LOC107071104</name>
</gene>
<keyword evidence="5 7" id="KW-0496">Mitochondrion</keyword>
<dbReference type="EC" id="2.1.1.320" evidence="7"/>
<keyword evidence="3 7" id="KW-0489">Methyltransferase</keyword>
<evidence type="ECO:0000256" key="7">
    <source>
        <dbReference type="RuleBase" id="RU364114"/>
    </source>
</evidence>
<protein>
    <recommendedName>
        <fullName evidence="7">Protein arginine methyltransferase NDUFAF7</fullName>
        <ecNumber evidence="7">2.1.1.320</ecNumber>
    </recommendedName>
</protein>
<evidence type="ECO:0000313" key="8">
    <source>
        <dbReference type="Proteomes" id="UP000694924"/>
    </source>
</evidence>
<dbReference type="Proteomes" id="UP000694924">
    <property type="component" value="Unplaced"/>
</dbReference>
<organism evidence="8 9">
    <name type="scientific">Polistes dominula</name>
    <name type="common">European paper wasp</name>
    <name type="synonym">Vespa dominula</name>
    <dbReference type="NCBI Taxonomy" id="743375"/>
    <lineage>
        <taxon>Eukaryota</taxon>
        <taxon>Metazoa</taxon>
        <taxon>Ecdysozoa</taxon>
        <taxon>Arthropoda</taxon>
        <taxon>Hexapoda</taxon>
        <taxon>Insecta</taxon>
        <taxon>Pterygota</taxon>
        <taxon>Neoptera</taxon>
        <taxon>Endopterygota</taxon>
        <taxon>Hymenoptera</taxon>
        <taxon>Apocrita</taxon>
        <taxon>Aculeata</taxon>
        <taxon>Vespoidea</taxon>
        <taxon>Vespidae</taxon>
        <taxon>Polistinae</taxon>
        <taxon>Polistini</taxon>
        <taxon>Polistes</taxon>
    </lineage>
</organism>
<evidence type="ECO:0000256" key="2">
    <source>
        <dbReference type="ARBA" id="ARBA00005891"/>
    </source>
</evidence>
<comment type="function">
    <text evidence="7">Arginine methyltransferase involved in the assembly or stability of mitochondrial NADH:ubiquinone oxidoreductase complex (complex I).</text>
</comment>
<name>A0ABM1IYK9_POLDO</name>
<dbReference type="PANTHER" id="PTHR12049:SF7">
    <property type="entry name" value="PROTEIN ARGININE METHYLTRANSFERASE NDUFAF7, MITOCHONDRIAL"/>
    <property type="match status" value="1"/>
</dbReference>
<proteinExistence type="inferred from homology"/>
<dbReference type="Gene3D" id="3.40.50.12710">
    <property type="match status" value="1"/>
</dbReference>
<dbReference type="InterPro" id="IPR029063">
    <property type="entry name" value="SAM-dependent_MTases_sf"/>
</dbReference>
<keyword evidence="4 7" id="KW-0808">Transferase</keyword>
<evidence type="ECO:0000256" key="1">
    <source>
        <dbReference type="ARBA" id="ARBA00004173"/>
    </source>
</evidence>
<dbReference type="InterPro" id="IPR003788">
    <property type="entry name" value="NDUFAF7"/>
</dbReference>
<accession>A0ABM1IYK9</accession>
<evidence type="ECO:0000256" key="6">
    <source>
        <dbReference type="ARBA" id="ARBA00048612"/>
    </source>
</evidence>
<evidence type="ECO:0000313" key="9">
    <source>
        <dbReference type="RefSeq" id="XP_015185296.1"/>
    </source>
</evidence>
<evidence type="ECO:0000256" key="5">
    <source>
        <dbReference type="ARBA" id="ARBA00023128"/>
    </source>
</evidence>
<reference evidence="9" key="1">
    <citation type="submission" date="2025-08" db="UniProtKB">
        <authorList>
            <consortium name="RefSeq"/>
        </authorList>
    </citation>
    <scope>IDENTIFICATION</scope>
    <source>
        <tissue evidence="9">Whole body</tissue>
    </source>
</reference>
<dbReference type="Pfam" id="PF02636">
    <property type="entry name" value="Methyltransf_28"/>
    <property type="match status" value="1"/>
</dbReference>
<comment type="catalytic activity">
    <reaction evidence="6 7">
        <text>L-arginyl-[protein] + 2 S-adenosyl-L-methionine = N(omega),N(omega)'-dimethyl-L-arginyl-[protein] + 2 S-adenosyl-L-homocysteine + 2 H(+)</text>
        <dbReference type="Rhea" id="RHEA:48108"/>
        <dbReference type="Rhea" id="RHEA-COMP:10532"/>
        <dbReference type="Rhea" id="RHEA-COMP:11992"/>
        <dbReference type="ChEBI" id="CHEBI:15378"/>
        <dbReference type="ChEBI" id="CHEBI:29965"/>
        <dbReference type="ChEBI" id="CHEBI:57856"/>
        <dbReference type="ChEBI" id="CHEBI:59789"/>
        <dbReference type="ChEBI" id="CHEBI:88221"/>
        <dbReference type="EC" id="2.1.1.320"/>
    </reaction>
</comment>
<sequence>MRLLCRKKTTNKQTNNDNTKMTKILRIFNKILLNHGSSTNILLKQNLRSVINLTKYYYSSENSSNVKNKKSPLYRQLYSKMMTCGPLSVAEYMKEILTHPNVGYYMTKDVFGLKGDFITSPEISQLFGEIIAVWIINEWIKISKDPFQLVELGPGKGTLIQDVLRVFKKLQFLNKISIHLVEISPALSKIQAQNLCTHVEEINLADSKTQIKENSIGHYKKGITEDGIEIYWYYSVTDIPKKFSIFLAHEFFDALPIHKFQKTDQGWSEVLVDVIPGIEEEKFRYVLSKGLTPAARVYISEDESRDHVEISPQSLVIIDYISSFLMECGGFALIIDYGHIADKTDTFRAFRKHKLHDPLLNPGSADLTADVDFSLIQKIALKDNRVISFGPISQRTFLKNLGIDLRLEMILKNSTDVQKEQILSGYHMIMDADKMGERFKVLSLFPYVLSKYMDKWKVDGFKQENKNEQLQK</sequence>
<dbReference type="SUPFAM" id="SSF53335">
    <property type="entry name" value="S-adenosyl-L-methionine-dependent methyltransferases"/>
    <property type="match status" value="1"/>
</dbReference>
<dbReference type="GeneID" id="107071104"/>
<comment type="subcellular location">
    <subcellularLocation>
        <location evidence="1 7">Mitochondrion</location>
    </subcellularLocation>
</comment>
<keyword evidence="8" id="KW-1185">Reference proteome</keyword>
<dbReference type="RefSeq" id="XP_015185296.1">
    <property type="nucleotide sequence ID" value="XM_015329810.1"/>
</dbReference>